<feature type="transmembrane region" description="Helical" evidence="9">
    <location>
        <begin position="440"/>
        <end position="463"/>
    </location>
</feature>
<dbReference type="CDD" id="cd06819">
    <property type="entry name" value="PLPDE_III_LS_D-TA"/>
    <property type="match status" value="1"/>
</dbReference>
<reference evidence="11" key="1">
    <citation type="submission" date="2023-06" db="EMBL/GenBank/DDBJ databases">
        <title>Genome-scale phylogeny and comparative genomics of the fungal order Sordariales.</title>
        <authorList>
            <consortium name="Lawrence Berkeley National Laboratory"/>
            <person name="Hensen N."/>
            <person name="Bonometti L."/>
            <person name="Westerberg I."/>
            <person name="Brannstrom I.O."/>
            <person name="Guillou S."/>
            <person name="Cros-Aarteil S."/>
            <person name="Calhoun S."/>
            <person name="Haridas S."/>
            <person name="Kuo A."/>
            <person name="Mondo S."/>
            <person name="Pangilinan J."/>
            <person name="Riley R."/>
            <person name="Labutti K."/>
            <person name="Andreopoulos B."/>
            <person name="Lipzen A."/>
            <person name="Chen C."/>
            <person name="Yanf M."/>
            <person name="Daum C."/>
            <person name="Ng V."/>
            <person name="Clum A."/>
            <person name="Steindorff A."/>
            <person name="Ohm R."/>
            <person name="Martin F."/>
            <person name="Silar P."/>
            <person name="Natvig D."/>
            <person name="Lalanne C."/>
            <person name="Gautier V."/>
            <person name="Ament-Velasquez S.L."/>
            <person name="Kruys A."/>
            <person name="Hutchinson M.I."/>
            <person name="Powell A.J."/>
            <person name="Barry K."/>
            <person name="Miller A.N."/>
            <person name="Grigoriev I.V."/>
            <person name="Debuchy R."/>
            <person name="Gladieux P."/>
            <person name="Thoren M.H."/>
            <person name="Johannesson H."/>
        </authorList>
    </citation>
    <scope>NUCLEOTIDE SEQUENCE</scope>
    <source>
        <strain evidence="11">8032-3</strain>
    </source>
</reference>
<dbReference type="FunFam" id="1.20.1250.20:FF:000013">
    <property type="entry name" value="MFS general substrate transporter"/>
    <property type="match status" value="1"/>
</dbReference>
<dbReference type="FunFam" id="1.20.1250.20:FF:000188">
    <property type="entry name" value="MFS general substrate transporter"/>
    <property type="match status" value="1"/>
</dbReference>
<evidence type="ECO:0000256" key="8">
    <source>
        <dbReference type="SAM" id="MobiDB-lite"/>
    </source>
</evidence>
<dbReference type="Gene3D" id="2.40.37.20">
    <property type="entry name" value="D-serine dehydratase-like domain"/>
    <property type="match status" value="1"/>
</dbReference>
<keyword evidence="3" id="KW-0813">Transport</keyword>
<comment type="caution">
    <text evidence="11">The sequence shown here is derived from an EMBL/GenBank/DDBJ whole genome shotgun (WGS) entry which is preliminary data.</text>
</comment>
<keyword evidence="12" id="KW-1185">Reference proteome</keyword>
<dbReference type="SUPFAM" id="SSF51419">
    <property type="entry name" value="PLP-binding barrel"/>
    <property type="match status" value="1"/>
</dbReference>
<keyword evidence="7" id="KW-0456">Lyase</keyword>
<dbReference type="InterPro" id="IPR026956">
    <property type="entry name" value="D-ser_dehydrat-like_dom"/>
</dbReference>
<evidence type="ECO:0000259" key="10">
    <source>
        <dbReference type="PROSITE" id="PS50850"/>
    </source>
</evidence>
<feature type="transmembrane region" description="Helical" evidence="9">
    <location>
        <begin position="373"/>
        <end position="395"/>
    </location>
</feature>
<dbReference type="GO" id="GO:0016020">
    <property type="term" value="C:membrane"/>
    <property type="evidence" value="ECO:0007669"/>
    <property type="project" value="UniProtKB-SubCell"/>
</dbReference>
<feature type="transmembrane region" description="Helical" evidence="9">
    <location>
        <begin position="145"/>
        <end position="167"/>
    </location>
</feature>
<dbReference type="Pfam" id="PF07690">
    <property type="entry name" value="MFS_1"/>
    <property type="match status" value="1"/>
</dbReference>
<dbReference type="InterPro" id="IPR020846">
    <property type="entry name" value="MFS_dom"/>
</dbReference>
<comment type="subcellular location">
    <subcellularLocation>
        <location evidence="1">Membrane</location>
        <topology evidence="1">Multi-pass membrane protein</topology>
    </subcellularLocation>
</comment>
<evidence type="ECO:0000313" key="11">
    <source>
        <dbReference type="EMBL" id="KAK1762656.1"/>
    </source>
</evidence>
<dbReference type="Pfam" id="PF14031">
    <property type="entry name" value="D-ser_dehydrat"/>
    <property type="match status" value="1"/>
</dbReference>
<protein>
    <submittedName>
        <fullName evidence="11">Major facilitator superfamily domain-containing protein</fullName>
    </submittedName>
</protein>
<dbReference type="GeneID" id="85314463"/>
<organism evidence="11 12">
    <name type="scientific">Phialemonium atrogriseum</name>
    <dbReference type="NCBI Taxonomy" id="1093897"/>
    <lineage>
        <taxon>Eukaryota</taxon>
        <taxon>Fungi</taxon>
        <taxon>Dikarya</taxon>
        <taxon>Ascomycota</taxon>
        <taxon>Pezizomycotina</taxon>
        <taxon>Sordariomycetes</taxon>
        <taxon>Sordariomycetidae</taxon>
        <taxon>Cephalothecales</taxon>
        <taxon>Cephalothecaceae</taxon>
        <taxon>Phialemonium</taxon>
    </lineage>
</organism>
<dbReference type="Gene3D" id="3.20.20.10">
    <property type="entry name" value="Alanine racemase"/>
    <property type="match status" value="1"/>
</dbReference>
<dbReference type="Pfam" id="PF01168">
    <property type="entry name" value="Ala_racemase_N"/>
    <property type="match status" value="1"/>
</dbReference>
<dbReference type="PANTHER" id="PTHR43791:SF50">
    <property type="entry name" value="TRANSPORTER, PUTATIVE (AFU_ORTHOLOGUE AFUA_2G00840)-RELATED"/>
    <property type="match status" value="1"/>
</dbReference>
<dbReference type="SMART" id="SM01119">
    <property type="entry name" value="D-ser_dehydrat"/>
    <property type="match status" value="1"/>
</dbReference>
<feature type="transmembrane region" description="Helical" evidence="9">
    <location>
        <begin position="120"/>
        <end position="139"/>
    </location>
</feature>
<dbReference type="InterPro" id="IPR036259">
    <property type="entry name" value="MFS_trans_sf"/>
</dbReference>
<gene>
    <name evidence="11" type="ORF">QBC33DRAFT_581632</name>
</gene>
<keyword evidence="4 9" id="KW-0812">Transmembrane</keyword>
<feature type="transmembrane region" description="Helical" evidence="9">
    <location>
        <begin position="407"/>
        <end position="428"/>
    </location>
</feature>
<name>A0AAJ0FBM5_9PEZI</name>
<dbReference type="PANTHER" id="PTHR43791">
    <property type="entry name" value="PERMEASE-RELATED"/>
    <property type="match status" value="1"/>
</dbReference>
<dbReference type="InterPro" id="IPR042208">
    <property type="entry name" value="D-ser_dehydrat-like_sf"/>
</dbReference>
<accession>A0AAJ0FBM5</accession>
<evidence type="ECO:0000256" key="5">
    <source>
        <dbReference type="ARBA" id="ARBA00022989"/>
    </source>
</evidence>
<evidence type="ECO:0000313" key="12">
    <source>
        <dbReference type="Proteomes" id="UP001244011"/>
    </source>
</evidence>
<evidence type="ECO:0000256" key="2">
    <source>
        <dbReference type="ARBA" id="ARBA00005323"/>
    </source>
</evidence>
<dbReference type="PROSITE" id="PS50850">
    <property type="entry name" value="MFS"/>
    <property type="match status" value="1"/>
</dbReference>
<evidence type="ECO:0000256" key="3">
    <source>
        <dbReference type="ARBA" id="ARBA00022448"/>
    </source>
</evidence>
<evidence type="ECO:0000256" key="4">
    <source>
        <dbReference type="ARBA" id="ARBA00022692"/>
    </source>
</evidence>
<dbReference type="EMBL" id="MU839035">
    <property type="protein sequence ID" value="KAK1762656.1"/>
    <property type="molecule type" value="Genomic_DNA"/>
</dbReference>
<feature type="transmembrane region" description="Helical" evidence="9">
    <location>
        <begin position="179"/>
        <end position="200"/>
    </location>
</feature>
<proteinExistence type="inferred from homology"/>
<dbReference type="InterPro" id="IPR011701">
    <property type="entry name" value="MFS"/>
</dbReference>
<feature type="transmembrane region" description="Helical" evidence="9">
    <location>
        <begin position="90"/>
        <end position="108"/>
    </location>
</feature>
<evidence type="ECO:0000256" key="7">
    <source>
        <dbReference type="ARBA" id="ARBA00023239"/>
    </source>
</evidence>
<dbReference type="AlphaFoldDB" id="A0AAJ0FBM5"/>
<dbReference type="InterPro" id="IPR001608">
    <property type="entry name" value="Ala_racemase_N"/>
</dbReference>
<feature type="domain" description="Major facilitator superfamily (MFS) profile" evidence="10">
    <location>
        <begin position="53"/>
        <end position="467"/>
    </location>
</feature>
<keyword evidence="6 9" id="KW-0472">Membrane</keyword>
<evidence type="ECO:0000256" key="9">
    <source>
        <dbReference type="SAM" id="Phobius"/>
    </source>
</evidence>
<feature type="transmembrane region" description="Helical" evidence="9">
    <location>
        <begin position="317"/>
        <end position="335"/>
    </location>
</feature>
<dbReference type="InterPro" id="IPR029066">
    <property type="entry name" value="PLP-binding_barrel"/>
</dbReference>
<feature type="transmembrane region" description="Helical" evidence="9">
    <location>
        <begin position="342"/>
        <end position="361"/>
    </location>
</feature>
<dbReference type="RefSeq" id="XP_060278869.1">
    <property type="nucleotide sequence ID" value="XM_060431276.1"/>
</dbReference>
<feature type="transmembrane region" description="Helical" evidence="9">
    <location>
        <begin position="49"/>
        <end position="66"/>
    </location>
</feature>
<feature type="transmembrane region" description="Helical" evidence="9">
    <location>
        <begin position="212"/>
        <end position="232"/>
    </location>
</feature>
<feature type="transmembrane region" description="Helical" evidence="9">
    <location>
        <begin position="281"/>
        <end position="305"/>
    </location>
</feature>
<sequence>MDASTLEKDPNVVSDTERDGAGGVAVSDEMAGTARIVDHIAERQLCRKFDFRILPVLAVMYLFNAIDKGNLGNAQTAGLSDDLGFAPNQYNLVISIFFVPYVIFAPPVAMIGKRFGPARVLPILMFIFGSMTLLSAATHNFGGIFALRFILGVAESGFFPLVIYYLTTFYRRGELARRLAIFYAASNIANAFSGLLAYGVFRIHSKLLVWRYLFLIEGAVSVVFSTFAYFYLPRSAAEARFLCEEERSLAFHRIQVDSSSVVSEEFNFRESLKIFKYPTTYCFILIEVCLGVPIQSVALFMPQIIQRLGYDTVKTNLYTVAPNVGGAVMLLILAFSSDLLRIRFPFIMLGFALTFIGFIIYAAIDDVQANIQLAYYACFMMVWGTSAPSVLLSTWYNNNVAHEGRRLVLTSVGVPCANVMGLVSSNIFRANEKPKYETALITTAVFGATGAFVAGCLGCYMIYDNHRRNRAAGVRTTARDIPTKRLRDGPSVPEFRWFLYIGDRLESLDTPSMIVDLDLMESNIEKLMNSLLPTGVNIRPHLKTTKSAILAKKLAEAGAKGGCVAKLSEAEVIAAAGFDDLLITCEIIGTAKVGRLVELYRRHRNIRIVIDSEVGATAINDALARSGIEDPISVLIDVDVGLHRTGVEPGQPALALARHIGGLKHLSIIGVQGYEGHLQHLHDRADRQKQCLESMETLTGTAEMLRKAGFDMQVVTTGGTGTAEFCVTVPGVTEVQPGSFIFMDTDYRNAVGTFYSNCLTILSTVISRQGPRLVTIDSGLKSLTTDSGLAECKDSRYAYGVLGDEHGSLSWGDDAPALSVGDRVEMIPSHIDPTINLHDFYYAHRKGVIEEIWPVDSRGKVQ</sequence>
<dbReference type="SUPFAM" id="SSF103473">
    <property type="entry name" value="MFS general substrate transporter"/>
    <property type="match status" value="1"/>
</dbReference>
<keyword evidence="5 9" id="KW-1133">Transmembrane helix</keyword>
<feature type="compositionally biased region" description="Basic and acidic residues" evidence="8">
    <location>
        <begin position="1"/>
        <end position="20"/>
    </location>
</feature>
<dbReference type="GO" id="GO:0016829">
    <property type="term" value="F:lyase activity"/>
    <property type="evidence" value="ECO:0007669"/>
    <property type="project" value="UniProtKB-KW"/>
</dbReference>
<evidence type="ECO:0000256" key="6">
    <source>
        <dbReference type="ARBA" id="ARBA00023136"/>
    </source>
</evidence>
<evidence type="ECO:0000256" key="1">
    <source>
        <dbReference type="ARBA" id="ARBA00004141"/>
    </source>
</evidence>
<dbReference type="Proteomes" id="UP001244011">
    <property type="component" value="Unassembled WGS sequence"/>
</dbReference>
<dbReference type="GO" id="GO:0022857">
    <property type="term" value="F:transmembrane transporter activity"/>
    <property type="evidence" value="ECO:0007669"/>
    <property type="project" value="InterPro"/>
</dbReference>
<comment type="similarity">
    <text evidence="2">Belongs to the DSD1 family.</text>
</comment>
<dbReference type="Gene3D" id="1.20.1250.20">
    <property type="entry name" value="MFS general substrate transporter like domains"/>
    <property type="match status" value="2"/>
</dbReference>
<feature type="region of interest" description="Disordered" evidence="8">
    <location>
        <begin position="1"/>
        <end position="22"/>
    </location>
</feature>